<dbReference type="EMBL" id="MGGR01000005">
    <property type="protein sequence ID" value="OGM34501.1"/>
    <property type="molecule type" value="Genomic_DNA"/>
</dbReference>
<reference evidence="2 3" key="1">
    <citation type="journal article" date="2016" name="Nat. Commun.">
        <title>Thousands of microbial genomes shed light on interconnected biogeochemical processes in an aquifer system.</title>
        <authorList>
            <person name="Anantharaman K."/>
            <person name="Brown C.T."/>
            <person name="Hug L.A."/>
            <person name="Sharon I."/>
            <person name="Castelle C.J."/>
            <person name="Probst A.J."/>
            <person name="Thomas B.C."/>
            <person name="Singh A."/>
            <person name="Wilkins M.J."/>
            <person name="Karaoz U."/>
            <person name="Brodie E.L."/>
            <person name="Williams K.H."/>
            <person name="Hubbard S.S."/>
            <person name="Banfield J.F."/>
        </authorList>
    </citation>
    <scope>NUCLEOTIDE SEQUENCE [LARGE SCALE GENOMIC DNA]</scope>
</reference>
<feature type="transmembrane region" description="Helical" evidence="1">
    <location>
        <begin position="219"/>
        <end position="241"/>
    </location>
</feature>
<keyword evidence="1" id="KW-0812">Transmembrane</keyword>
<gene>
    <name evidence="2" type="ORF">A3D01_03075</name>
</gene>
<feature type="transmembrane region" description="Helical" evidence="1">
    <location>
        <begin position="17"/>
        <end position="35"/>
    </location>
</feature>
<keyword evidence="1" id="KW-1133">Transmembrane helix</keyword>
<comment type="caution">
    <text evidence="2">The sequence shown here is derived from an EMBL/GenBank/DDBJ whole genome shotgun (WGS) entry which is preliminary data.</text>
</comment>
<name>A0A1F7Z4X0_9BACT</name>
<evidence type="ECO:0000313" key="2">
    <source>
        <dbReference type="EMBL" id="OGM34501.1"/>
    </source>
</evidence>
<sequence>MYHLNYFLAFAKKYGRAIFYMLALILFWTRAIVFLDPDFGWRLKSGELILKTGIQYKDPFSYTMPSFPYVDHAWLQSLTLSYLFPIVGKIGLALIYSLFVFLAIKISHSTLKSSVKKDLTNIYRKSLGGDFGDFSNFVFLLSISLLFVFFGVRVQILTWVFLALLLKMIFDDILWKKYRLFLPLIFLVWANTHGGFASGLMSFFLVLITRSLREKKVNLYSYFIFIASLLITLVNPYGFGVWREVWSSIVDAKLRWAINEWMPAITMLNLPMIVLGTFSSVFVWKQRKFLKTEEVFLFFFFLVQAVSSRRHLPLLVIAGLPIVTQAIWTFHNQLKNKKSALERIFKAYRWAWLGVLGIVLFQLIFDYAEGISLTEENYYPKSAVYYLKENTPPGQIFTEYGWGGYLIWKIPEKKVFVDGRMPSWRWNAPDGETNSAFDDYTKILGGELDYKKVFDEYNIQVVLWTKPKDDTPLDVYFEKVGNFLTYFGYKKKDFKLVKQLEKDGWEEVYQDETAVVLKKHK</sequence>
<dbReference type="Proteomes" id="UP000177169">
    <property type="component" value="Unassembled WGS sequence"/>
</dbReference>
<proteinExistence type="predicted"/>
<evidence type="ECO:0000256" key="1">
    <source>
        <dbReference type="SAM" id="Phobius"/>
    </source>
</evidence>
<feature type="transmembrane region" description="Helical" evidence="1">
    <location>
        <begin position="350"/>
        <end position="368"/>
    </location>
</feature>
<feature type="transmembrane region" description="Helical" evidence="1">
    <location>
        <begin position="181"/>
        <end position="207"/>
    </location>
</feature>
<feature type="transmembrane region" description="Helical" evidence="1">
    <location>
        <begin position="261"/>
        <end position="282"/>
    </location>
</feature>
<evidence type="ECO:0008006" key="4">
    <source>
        <dbReference type="Google" id="ProtNLM"/>
    </source>
</evidence>
<dbReference type="AlphaFoldDB" id="A0A1F7Z4X0"/>
<feature type="transmembrane region" description="Helical" evidence="1">
    <location>
        <begin position="312"/>
        <end position="330"/>
    </location>
</feature>
<keyword evidence="1" id="KW-0472">Membrane</keyword>
<organism evidence="2 3">
    <name type="scientific">Candidatus Woesebacteria bacterium RIFCSPHIGHO2_02_FULL_39_13</name>
    <dbReference type="NCBI Taxonomy" id="1802505"/>
    <lineage>
        <taxon>Bacteria</taxon>
        <taxon>Candidatus Woeseibacteriota</taxon>
    </lineage>
</organism>
<evidence type="ECO:0000313" key="3">
    <source>
        <dbReference type="Proteomes" id="UP000177169"/>
    </source>
</evidence>
<accession>A0A1F7Z4X0</accession>
<protein>
    <recommendedName>
        <fullName evidence="4">Glycosyltransferase RgtA/B/C/D-like domain-containing protein</fullName>
    </recommendedName>
</protein>
<feature type="transmembrane region" description="Helical" evidence="1">
    <location>
        <begin position="134"/>
        <end position="161"/>
    </location>
</feature>
<feature type="transmembrane region" description="Helical" evidence="1">
    <location>
        <begin position="82"/>
        <end position="104"/>
    </location>
</feature>
<dbReference type="STRING" id="1802505.A3D01_03075"/>